<dbReference type="EMBL" id="LOHS01000061">
    <property type="protein sequence ID" value="OAH14636.1"/>
    <property type="molecule type" value="Genomic_DNA"/>
</dbReference>
<dbReference type="AlphaFoldDB" id="A0A177HV97"/>
<proteinExistence type="predicted"/>
<organism evidence="2 3">
    <name type="scientific">Streptomyces jeddahensis</name>
    <dbReference type="NCBI Taxonomy" id="1716141"/>
    <lineage>
        <taxon>Bacteria</taxon>
        <taxon>Bacillati</taxon>
        <taxon>Actinomycetota</taxon>
        <taxon>Actinomycetes</taxon>
        <taxon>Kitasatosporales</taxon>
        <taxon>Streptomycetaceae</taxon>
        <taxon>Streptomyces</taxon>
    </lineage>
</organism>
<name>A0A177HV97_9ACTN</name>
<feature type="region of interest" description="Disordered" evidence="1">
    <location>
        <begin position="41"/>
        <end position="65"/>
    </location>
</feature>
<feature type="compositionally biased region" description="Acidic residues" evidence="1">
    <location>
        <begin position="55"/>
        <end position="64"/>
    </location>
</feature>
<evidence type="ECO:0000256" key="1">
    <source>
        <dbReference type="SAM" id="MobiDB-lite"/>
    </source>
</evidence>
<comment type="caution">
    <text evidence="2">The sequence shown here is derived from an EMBL/GenBank/DDBJ whole genome shotgun (WGS) entry which is preliminary data.</text>
</comment>
<evidence type="ECO:0000313" key="3">
    <source>
        <dbReference type="Proteomes" id="UP000077381"/>
    </source>
</evidence>
<dbReference type="OrthoDB" id="4326033at2"/>
<dbReference type="Proteomes" id="UP000077381">
    <property type="component" value="Unassembled WGS sequence"/>
</dbReference>
<feature type="compositionally biased region" description="Basic and acidic residues" evidence="1">
    <location>
        <begin position="45"/>
        <end position="54"/>
    </location>
</feature>
<reference evidence="2 3" key="1">
    <citation type="submission" date="2015-12" db="EMBL/GenBank/DDBJ databases">
        <title>Genome sequence of Streptomyces sp. G25.</title>
        <authorList>
            <person name="Poehlein A."/>
            <person name="Roettig A."/>
            <person name="Hiessl S."/>
            <person name="Hauschild P."/>
            <person name="Schauer J."/>
            <person name="Madkour M.H."/>
            <person name="Al-Ansari A.M."/>
            <person name="Almakishah N.H."/>
            <person name="Steinbuechel A."/>
            <person name="Daniel R."/>
        </authorList>
    </citation>
    <scope>NUCLEOTIDE SEQUENCE [LARGE SCALE GENOMIC DNA]</scope>
    <source>
        <strain evidence="3">G25(2015)</strain>
    </source>
</reference>
<evidence type="ECO:0000313" key="2">
    <source>
        <dbReference type="EMBL" id="OAH14636.1"/>
    </source>
</evidence>
<sequence length="131" mass="13923">MDVASAGALATAISAAAASSLGTEAGRRSWESLLALWHRAGTSRQRSEIDRPEPQDIDLPDPQDNDQVRALIGRVIEEGERDPAFAAELADWARQYGFADGSVQNTVSGNARIDGPVIQGRDFSGPITFGS</sequence>
<keyword evidence="3" id="KW-1185">Reference proteome</keyword>
<protein>
    <submittedName>
        <fullName evidence="2">Uncharacterized protein</fullName>
    </submittedName>
</protein>
<accession>A0A177HV97</accession>
<gene>
    <name evidence="2" type="ORF">STSP_21470</name>
</gene>
<dbReference type="PATRIC" id="fig|1716141.3.peg.2257"/>
<dbReference type="RefSeq" id="WP_067275157.1">
    <property type="nucleotide sequence ID" value="NZ_LOHS01000061.1"/>
</dbReference>